<reference evidence="3 4" key="1">
    <citation type="submission" date="2018-08" db="EMBL/GenBank/DDBJ databases">
        <title>A genome reference for cultivated species of the human gut microbiota.</title>
        <authorList>
            <person name="Zou Y."/>
            <person name="Xue W."/>
            <person name="Luo G."/>
        </authorList>
    </citation>
    <scope>NUCLEOTIDE SEQUENCE [LARGE SCALE GENOMIC DNA]</scope>
    <source>
        <strain evidence="3 4">AF16-14</strain>
    </source>
</reference>
<sequence>MDRDTLIFIAFCVFILLLGVRFWQQLRERTERTEADRSIADEAVPLPAKSRRCYFILIQVIVLGGLLIYMLPWLIRDFKGAEPVLNAGFILRCLIFVFTIYIFISRGRDLLRQRVKGNKKK</sequence>
<evidence type="ECO:0000256" key="1">
    <source>
        <dbReference type="SAM" id="Phobius"/>
    </source>
</evidence>
<feature type="transmembrane region" description="Helical" evidence="1">
    <location>
        <begin position="6"/>
        <end position="23"/>
    </location>
</feature>
<dbReference type="RefSeq" id="WP_022161334.1">
    <property type="nucleotide sequence ID" value="NZ_JADMUD010000013.1"/>
</dbReference>
<feature type="transmembrane region" description="Helical" evidence="1">
    <location>
        <begin position="54"/>
        <end position="75"/>
    </location>
</feature>
<accession>A0A412TV19</accession>
<keyword evidence="1" id="KW-0812">Transmembrane</keyword>
<name>A0A412TV19_9BACT</name>
<dbReference type="AlphaFoldDB" id="A0A412TV19"/>
<protein>
    <submittedName>
        <fullName evidence="3">Uncharacterized protein</fullName>
    </submittedName>
</protein>
<feature type="transmembrane region" description="Helical" evidence="1">
    <location>
        <begin position="87"/>
        <end position="104"/>
    </location>
</feature>
<dbReference type="Proteomes" id="UP000284243">
    <property type="component" value="Unassembled WGS sequence"/>
</dbReference>
<gene>
    <name evidence="3" type="ORF">DWW57_04255</name>
    <name evidence="2" type="ORF">PN645_05270</name>
</gene>
<evidence type="ECO:0000313" key="2">
    <source>
        <dbReference type="EMBL" id="MDB9222417.1"/>
    </source>
</evidence>
<reference evidence="2" key="2">
    <citation type="submission" date="2023-01" db="EMBL/GenBank/DDBJ databases">
        <title>Human gut microbiome strain richness.</title>
        <authorList>
            <person name="Chen-Liaw A."/>
        </authorList>
    </citation>
    <scope>NUCLEOTIDE SEQUENCE</scope>
    <source>
        <strain evidence="2">RTP21484st1_B7_RTP21484_190118</strain>
    </source>
</reference>
<keyword evidence="1" id="KW-0472">Membrane</keyword>
<dbReference type="EMBL" id="QRYC01000004">
    <property type="protein sequence ID" value="RGU57715.1"/>
    <property type="molecule type" value="Genomic_DNA"/>
</dbReference>
<evidence type="ECO:0000313" key="4">
    <source>
        <dbReference type="Proteomes" id="UP000284243"/>
    </source>
</evidence>
<keyword evidence="1" id="KW-1133">Transmembrane helix</keyword>
<comment type="caution">
    <text evidence="3">The sequence shown here is derived from an EMBL/GenBank/DDBJ whole genome shotgun (WGS) entry which is preliminary data.</text>
</comment>
<evidence type="ECO:0000313" key="3">
    <source>
        <dbReference type="EMBL" id="RGU57715.1"/>
    </source>
</evidence>
<dbReference type="EMBL" id="JAQMRD010000005">
    <property type="protein sequence ID" value="MDB9222417.1"/>
    <property type="molecule type" value="Genomic_DNA"/>
</dbReference>
<organism evidence="3 4">
    <name type="scientific">Odoribacter splanchnicus</name>
    <dbReference type="NCBI Taxonomy" id="28118"/>
    <lineage>
        <taxon>Bacteria</taxon>
        <taxon>Pseudomonadati</taxon>
        <taxon>Bacteroidota</taxon>
        <taxon>Bacteroidia</taxon>
        <taxon>Bacteroidales</taxon>
        <taxon>Odoribacteraceae</taxon>
        <taxon>Odoribacter</taxon>
    </lineage>
</organism>
<dbReference type="Proteomes" id="UP001212263">
    <property type="component" value="Unassembled WGS sequence"/>
</dbReference>
<proteinExistence type="predicted"/>